<gene>
    <name evidence="1" type="ORF">MUB52_15580</name>
</gene>
<protein>
    <submittedName>
        <fullName evidence="1">Uncharacterized protein</fullName>
    </submittedName>
</protein>
<proteinExistence type="predicted"/>
<name>A0ABT3BH00_9RHOB</name>
<dbReference type="EMBL" id="JALIEB010000010">
    <property type="protein sequence ID" value="MCV3272854.1"/>
    <property type="molecule type" value="Genomic_DNA"/>
</dbReference>
<sequence length="71" mass="7455">MGRSKGASFFNVAPGASATATFETPNAPCDAVERYDMVIGACRIDASFADKSLCAERMVLAPPFGNARPLD</sequence>
<evidence type="ECO:0000313" key="2">
    <source>
        <dbReference type="Proteomes" id="UP001208690"/>
    </source>
</evidence>
<keyword evidence="2" id="KW-1185">Reference proteome</keyword>
<dbReference type="RefSeq" id="WP_263845171.1">
    <property type="nucleotide sequence ID" value="NZ_JALIEB010000010.1"/>
</dbReference>
<accession>A0ABT3BH00</accession>
<organism evidence="1 2">
    <name type="scientific">Roseobacter sinensis</name>
    <dbReference type="NCBI Taxonomy" id="2931391"/>
    <lineage>
        <taxon>Bacteria</taxon>
        <taxon>Pseudomonadati</taxon>
        <taxon>Pseudomonadota</taxon>
        <taxon>Alphaproteobacteria</taxon>
        <taxon>Rhodobacterales</taxon>
        <taxon>Roseobacteraceae</taxon>
        <taxon>Roseobacter</taxon>
    </lineage>
</organism>
<comment type="caution">
    <text evidence="1">The sequence shown here is derived from an EMBL/GenBank/DDBJ whole genome shotgun (WGS) entry which is preliminary data.</text>
</comment>
<evidence type="ECO:0000313" key="1">
    <source>
        <dbReference type="EMBL" id="MCV3272854.1"/>
    </source>
</evidence>
<reference evidence="1 2" key="1">
    <citation type="submission" date="2022-04" db="EMBL/GenBank/DDBJ databases">
        <title>Roseobacter sp. WL0113 is a bacterium isolated from neritic sediment.</title>
        <authorList>
            <person name="Wang L."/>
            <person name="He W."/>
            <person name="Zhang D.-F."/>
        </authorList>
    </citation>
    <scope>NUCLEOTIDE SEQUENCE [LARGE SCALE GENOMIC DNA]</scope>
    <source>
        <strain evidence="1 2">WL0113</strain>
    </source>
</reference>
<dbReference type="Proteomes" id="UP001208690">
    <property type="component" value="Unassembled WGS sequence"/>
</dbReference>